<sequence>MDNNKFVLSFSGGKDSILSLYRMIKNGNKPVALLTTVNKAEGNSWTHSLEDNILHRISKSLDIQILYAECSVEDYEVSFEEALNKAKHLGATMCVFGDIDIADHRKWDEDRCKSVDLKPVFPLWNEDRESIVNDFIDSGFTAIIKKVNLEYMDESFLGEELTKEVLSKIKDTGSDCCGENGEYHTVVVDGPIFNTRIELNKKEISVDHGYGNLVIE</sequence>
<gene>
    <name evidence="2" type="ORF">J2Z43_000790</name>
</gene>
<keyword evidence="3" id="KW-1185">Reference proteome</keyword>
<reference evidence="2 3" key="1">
    <citation type="submission" date="2021-03" db="EMBL/GenBank/DDBJ databases">
        <title>Genomic Encyclopedia of Type Strains, Phase IV (KMG-IV): sequencing the most valuable type-strain genomes for metagenomic binning, comparative biology and taxonomic classification.</title>
        <authorList>
            <person name="Goeker M."/>
        </authorList>
    </citation>
    <scope>NUCLEOTIDE SEQUENCE [LARGE SCALE GENOMIC DNA]</scope>
    <source>
        <strain evidence="2 3">DSM 1289</strain>
    </source>
</reference>
<accession>A0ABS4E8Y2</accession>
<dbReference type="PANTHER" id="PTHR12196">
    <property type="entry name" value="DOMAIN OF UNKNOWN FUNCTION 71 DUF71 -CONTAINING PROTEIN"/>
    <property type="match status" value="1"/>
</dbReference>
<dbReference type="SUPFAM" id="SSF52402">
    <property type="entry name" value="Adenine nucleotide alpha hydrolases-like"/>
    <property type="match status" value="1"/>
</dbReference>
<evidence type="ECO:0000313" key="3">
    <source>
        <dbReference type="Proteomes" id="UP000767291"/>
    </source>
</evidence>
<dbReference type="NCBIfam" id="TIGR00290">
    <property type="entry name" value="MJ0570_dom"/>
    <property type="match status" value="1"/>
</dbReference>
<dbReference type="InterPro" id="IPR014729">
    <property type="entry name" value="Rossmann-like_a/b/a_fold"/>
</dbReference>
<comment type="caution">
    <text evidence="2">The sequence shown here is derived from an EMBL/GenBank/DDBJ whole genome shotgun (WGS) entry which is preliminary data.</text>
</comment>
<organism evidence="2 3">
    <name type="scientific">Metaclostridioides mangenotii</name>
    <dbReference type="NCBI Taxonomy" id="1540"/>
    <lineage>
        <taxon>Bacteria</taxon>
        <taxon>Bacillati</taxon>
        <taxon>Bacillota</taxon>
        <taxon>Clostridia</taxon>
        <taxon>Peptostreptococcales</taxon>
        <taxon>Peptostreptococcaceae</taxon>
        <taxon>Metaclostridioides</taxon>
    </lineage>
</organism>
<evidence type="ECO:0000259" key="1">
    <source>
        <dbReference type="Pfam" id="PF01902"/>
    </source>
</evidence>
<name>A0ABS4E8Y2_9FIRM</name>
<dbReference type="InterPro" id="IPR002761">
    <property type="entry name" value="Diphthami_syn_dom"/>
</dbReference>
<dbReference type="CDD" id="cd01994">
    <property type="entry name" value="AANH_PF0828-like"/>
    <property type="match status" value="1"/>
</dbReference>
<dbReference type="Pfam" id="PF01902">
    <property type="entry name" value="Diphthami_syn_2"/>
    <property type="match status" value="1"/>
</dbReference>
<evidence type="ECO:0000313" key="2">
    <source>
        <dbReference type="EMBL" id="MBP1854400.1"/>
    </source>
</evidence>
<protein>
    <submittedName>
        <fullName evidence="2">Uncharacterized protein (TIGR00290 family)</fullName>
    </submittedName>
</protein>
<proteinExistence type="predicted"/>
<dbReference type="RefSeq" id="WP_209455926.1">
    <property type="nucleotide sequence ID" value="NZ_BAAACS010000017.1"/>
</dbReference>
<dbReference type="Proteomes" id="UP000767291">
    <property type="component" value="Unassembled WGS sequence"/>
</dbReference>
<dbReference type="Gene3D" id="3.90.1490.10">
    <property type="entry name" value="putative n-type atp pyrophosphatase, domain 2"/>
    <property type="match status" value="1"/>
</dbReference>
<dbReference type="Gene3D" id="3.40.50.620">
    <property type="entry name" value="HUPs"/>
    <property type="match status" value="1"/>
</dbReference>
<dbReference type="EMBL" id="JAGGJX010000001">
    <property type="protein sequence ID" value="MBP1854400.1"/>
    <property type="molecule type" value="Genomic_DNA"/>
</dbReference>
<dbReference type="InterPro" id="IPR030662">
    <property type="entry name" value="DPH6/MJ0570"/>
</dbReference>
<feature type="domain" description="Diphthamide synthase" evidence="1">
    <location>
        <begin position="7"/>
        <end position="216"/>
    </location>
</feature>
<dbReference type="PANTHER" id="PTHR12196:SF2">
    <property type="entry name" value="DIPHTHINE--AMMONIA LIGASE"/>
    <property type="match status" value="1"/>
</dbReference>